<dbReference type="SUPFAM" id="SSF47336">
    <property type="entry name" value="ACP-like"/>
    <property type="match status" value="1"/>
</dbReference>
<proteinExistence type="predicted"/>
<dbReference type="Gene3D" id="1.10.1200.10">
    <property type="entry name" value="ACP-like"/>
    <property type="match status" value="1"/>
</dbReference>
<feature type="domain" description="Thioester reductase (TE)" evidence="6">
    <location>
        <begin position="686"/>
        <end position="928"/>
    </location>
</feature>
<dbReference type="Gene3D" id="3.40.50.12780">
    <property type="entry name" value="N-terminal domain of ligase-like"/>
    <property type="match status" value="1"/>
</dbReference>
<evidence type="ECO:0000313" key="7">
    <source>
        <dbReference type="EMBL" id="PYI21028.1"/>
    </source>
</evidence>
<evidence type="ECO:0000256" key="2">
    <source>
        <dbReference type="ARBA" id="ARBA00022553"/>
    </source>
</evidence>
<feature type="domain" description="AMP-dependent synthetase/ligase" evidence="4">
    <location>
        <begin position="17"/>
        <end position="352"/>
    </location>
</feature>
<feature type="region of interest" description="Disordered" evidence="3">
    <location>
        <begin position="540"/>
        <end position="563"/>
    </location>
</feature>
<dbReference type="InterPro" id="IPR009081">
    <property type="entry name" value="PP-bd_ACP"/>
</dbReference>
<evidence type="ECO:0000259" key="5">
    <source>
        <dbReference type="Pfam" id="PF00550"/>
    </source>
</evidence>
<dbReference type="Gene3D" id="3.40.50.720">
    <property type="entry name" value="NAD(P)-binding Rossmann-like Domain"/>
    <property type="match status" value="1"/>
</dbReference>
<evidence type="ECO:0000256" key="3">
    <source>
        <dbReference type="SAM" id="MobiDB-lite"/>
    </source>
</evidence>
<feature type="region of interest" description="Disordered" evidence="3">
    <location>
        <begin position="641"/>
        <end position="660"/>
    </location>
</feature>
<sequence length="1060" mass="118666">MGSEATPGRLLHQVVDEVAETRPEELFCIHPVSVNSADGWRNISYRDLAYAVNRVAFWIDQQLGDRAKKKRHVLAYIGNNDLRYAAFILACMKTGNTALLLSTRNSHSAFQHLLDATDCLVMVDASNKQQLRQMLDKVKSNRSEGFQKWSMPSLWEVFQDAPSDNYPYEHEHDFAAVEDITPVILHSSGTTGKPKVINIPHGYLAALENIQTIPVPEGRKLAQGHLRATGRLRFHYGPMFHFLGLVCITECIYFRAPFVLAPDRPLDPDLFARIVSAHHPKRTLLAAPVLEDLGGHESGRDALSQFEYVGFGGAPMSQSAGKQLSSLARLQTMLGSTETGWTPALLCEDPDDWDYLEWVPAFGVRMDEVEKGLFEMVIPRPESRKYHGIFYSYADLSEYRTGDLLTPHPTKSGLWHFNGRGDDIIVMGNGEKFNPIKAEKILESHKLISRAAVFGQDRHQAALLLEPQWDDLPEDWTEEWLRQQLGSLLDEANEALPAYARIFDTHIALTSSDKPFARSPKGSLRRREIAHDYKSVLDSLYEPEDSNNSNAHDTNDGAVPEGSDRDAFQEWLLQVFSQRLRLKDVCENDDLVNSGIDSLQVTELSRMLQHASKKLHPSGKPLTWSSNEIYQAGSVQALADRLSRHVGDDKSSKSNPNSQWTRTDQLVHSIWNHSQHLGHGGITVVLTGSTGDLGSRLLHQLLQIPSVADIYCLNRSADAADRQVNSFHERGLSDGWLTKASRVHFWQISLGDDMLGLTPAQYRHLRDTADVYVHNAWPVDFHKPLKAFESPMLTGLRRLLSLVEESPRRAHLHYMSSVSTVGAWQASHGSTIPETLHDASVVQELGYAESKYVAESLCEIAAQRSNLPISIHRIGQLGGPSSPKGGMWTSRDWFPAMVCSSITTGKIPDSLGAMKVNWIPIDLAAQAIVQIVQCRYEKQDLAGLRVYHIVNPEPKDWELFAPLVARACKAEVVSLEEWINELQQISDDASRERLEGLPAVPLLGFFRSLLDQQGANAAPLETTNAIAHSAVMGKIGPVDIKLFKTWLQQWKERWLSDLDI</sequence>
<keyword evidence="8" id="KW-1185">Reference proteome</keyword>
<dbReference type="STRING" id="1450538.A0A2V5H9K5"/>
<dbReference type="PROSITE" id="PS00455">
    <property type="entry name" value="AMP_BINDING"/>
    <property type="match status" value="1"/>
</dbReference>
<dbReference type="Pfam" id="PF07993">
    <property type="entry name" value="NAD_binding_4"/>
    <property type="match status" value="1"/>
</dbReference>
<dbReference type="Pfam" id="PF00501">
    <property type="entry name" value="AMP-binding"/>
    <property type="match status" value="1"/>
</dbReference>
<dbReference type="Pfam" id="PF00550">
    <property type="entry name" value="PP-binding"/>
    <property type="match status" value="1"/>
</dbReference>
<accession>A0A2V5H9K5</accession>
<evidence type="ECO:0000256" key="1">
    <source>
        <dbReference type="ARBA" id="ARBA00022450"/>
    </source>
</evidence>
<feature type="domain" description="Carrier" evidence="5">
    <location>
        <begin position="570"/>
        <end position="612"/>
    </location>
</feature>
<dbReference type="Pfam" id="PF23562">
    <property type="entry name" value="AMP-binding_C_3"/>
    <property type="match status" value="1"/>
</dbReference>
<dbReference type="AlphaFoldDB" id="A0A2V5H9K5"/>
<dbReference type="InterPro" id="IPR036291">
    <property type="entry name" value="NAD(P)-bd_dom_sf"/>
</dbReference>
<gene>
    <name evidence="7" type="ORF">BO99DRAFT_441786</name>
</gene>
<keyword evidence="2" id="KW-0597">Phosphoprotein</keyword>
<feature type="compositionally biased region" description="Basic and acidic residues" evidence="3">
    <location>
        <begin position="641"/>
        <end position="652"/>
    </location>
</feature>
<protein>
    <submittedName>
        <fullName evidence="7">Acetyl-CoA synthetase-like protein</fullName>
    </submittedName>
</protein>
<dbReference type="InterPro" id="IPR051414">
    <property type="entry name" value="Adenylate-forming_Reductase"/>
</dbReference>
<evidence type="ECO:0000259" key="4">
    <source>
        <dbReference type="Pfam" id="PF00501"/>
    </source>
</evidence>
<dbReference type="InterPro" id="IPR020845">
    <property type="entry name" value="AMP-binding_CS"/>
</dbReference>
<dbReference type="InterPro" id="IPR036736">
    <property type="entry name" value="ACP-like_sf"/>
</dbReference>
<organism evidence="7 8">
    <name type="scientific">Aspergillus violaceofuscus (strain CBS 115571)</name>
    <dbReference type="NCBI Taxonomy" id="1450538"/>
    <lineage>
        <taxon>Eukaryota</taxon>
        <taxon>Fungi</taxon>
        <taxon>Dikarya</taxon>
        <taxon>Ascomycota</taxon>
        <taxon>Pezizomycotina</taxon>
        <taxon>Eurotiomycetes</taxon>
        <taxon>Eurotiomycetidae</taxon>
        <taxon>Eurotiales</taxon>
        <taxon>Aspergillaceae</taxon>
        <taxon>Aspergillus</taxon>
    </lineage>
</organism>
<reference evidence="7 8" key="1">
    <citation type="submission" date="2018-02" db="EMBL/GenBank/DDBJ databases">
        <title>The genomes of Aspergillus section Nigri reveals drivers in fungal speciation.</title>
        <authorList>
            <consortium name="DOE Joint Genome Institute"/>
            <person name="Vesth T.C."/>
            <person name="Nybo J."/>
            <person name="Theobald S."/>
            <person name="Brandl J."/>
            <person name="Frisvad J.C."/>
            <person name="Nielsen K.F."/>
            <person name="Lyhne E.K."/>
            <person name="Kogle M.E."/>
            <person name="Kuo A."/>
            <person name="Riley R."/>
            <person name="Clum A."/>
            <person name="Nolan M."/>
            <person name="Lipzen A."/>
            <person name="Salamov A."/>
            <person name="Henrissat B."/>
            <person name="Wiebenga A."/>
            <person name="De vries R.P."/>
            <person name="Grigoriev I.V."/>
            <person name="Mortensen U.H."/>
            <person name="Andersen M.R."/>
            <person name="Baker S.E."/>
        </authorList>
    </citation>
    <scope>NUCLEOTIDE SEQUENCE [LARGE SCALE GENOMIC DNA]</scope>
    <source>
        <strain evidence="7 8">CBS 115571</strain>
    </source>
</reference>
<dbReference type="SUPFAM" id="SSF56801">
    <property type="entry name" value="Acetyl-CoA synthetase-like"/>
    <property type="match status" value="1"/>
</dbReference>
<dbReference type="SUPFAM" id="SSF51735">
    <property type="entry name" value="NAD(P)-binding Rossmann-fold domains"/>
    <property type="match status" value="1"/>
</dbReference>
<evidence type="ECO:0000259" key="6">
    <source>
        <dbReference type="Pfam" id="PF07993"/>
    </source>
</evidence>
<dbReference type="PANTHER" id="PTHR43439:SF2">
    <property type="entry name" value="ENZYME, PUTATIVE (JCVI)-RELATED"/>
    <property type="match status" value="1"/>
</dbReference>
<dbReference type="Proteomes" id="UP000249829">
    <property type="component" value="Unassembled WGS sequence"/>
</dbReference>
<name>A0A2V5H9K5_ASPV1</name>
<dbReference type="OMA" id="LMNCATH"/>
<keyword evidence="1" id="KW-0596">Phosphopantetheine</keyword>
<dbReference type="InterPro" id="IPR000873">
    <property type="entry name" value="AMP-dep_synth/lig_dom"/>
</dbReference>
<dbReference type="PANTHER" id="PTHR43439">
    <property type="entry name" value="PHENYLACETATE-COENZYME A LIGASE"/>
    <property type="match status" value="1"/>
</dbReference>
<dbReference type="InterPro" id="IPR013120">
    <property type="entry name" value="FAR_NAD-bd"/>
</dbReference>
<evidence type="ECO:0000313" key="8">
    <source>
        <dbReference type="Proteomes" id="UP000249829"/>
    </source>
</evidence>
<dbReference type="EMBL" id="KZ825120">
    <property type="protein sequence ID" value="PYI21028.1"/>
    <property type="molecule type" value="Genomic_DNA"/>
</dbReference>
<dbReference type="InterPro" id="IPR042099">
    <property type="entry name" value="ANL_N_sf"/>
</dbReference>